<dbReference type="Proteomes" id="UP001603857">
    <property type="component" value="Unassembled WGS sequence"/>
</dbReference>
<name>A0ABD1M2Z2_9FABA</name>
<proteinExistence type="predicted"/>
<reference evidence="1 2" key="1">
    <citation type="submission" date="2024-08" db="EMBL/GenBank/DDBJ databases">
        <title>Insights into the chromosomal genome structure of Flemingia macrophylla.</title>
        <authorList>
            <person name="Ding Y."/>
            <person name="Zhao Y."/>
            <person name="Bi W."/>
            <person name="Wu M."/>
            <person name="Zhao G."/>
            <person name="Gong Y."/>
            <person name="Li W."/>
            <person name="Zhang P."/>
        </authorList>
    </citation>
    <scope>NUCLEOTIDE SEQUENCE [LARGE SCALE GENOMIC DNA]</scope>
    <source>
        <strain evidence="1">DYQJB</strain>
        <tissue evidence="1">Leaf</tissue>
    </source>
</reference>
<evidence type="ECO:0000313" key="2">
    <source>
        <dbReference type="Proteomes" id="UP001603857"/>
    </source>
</evidence>
<accession>A0ABD1M2Z2</accession>
<dbReference type="SUPFAM" id="SSF53300">
    <property type="entry name" value="vWA-like"/>
    <property type="match status" value="1"/>
</dbReference>
<protein>
    <recommendedName>
        <fullName evidence="3">VWFA domain-containing protein</fullName>
    </recommendedName>
</protein>
<gene>
    <name evidence="1" type="ORF">Fmac_017725</name>
</gene>
<comment type="caution">
    <text evidence="1">The sequence shown here is derived from an EMBL/GenBank/DDBJ whole genome shotgun (WGS) entry which is preliminary data.</text>
</comment>
<dbReference type="PANTHER" id="PTHR10579">
    <property type="entry name" value="CALCIUM-ACTIVATED CHLORIDE CHANNEL REGULATOR"/>
    <property type="match status" value="1"/>
</dbReference>
<keyword evidence="2" id="KW-1185">Reference proteome</keyword>
<dbReference type="InterPro" id="IPR051266">
    <property type="entry name" value="CLCR"/>
</dbReference>
<evidence type="ECO:0000313" key="1">
    <source>
        <dbReference type="EMBL" id="KAL2330144.1"/>
    </source>
</evidence>
<organism evidence="1 2">
    <name type="scientific">Flemingia macrophylla</name>
    <dbReference type="NCBI Taxonomy" id="520843"/>
    <lineage>
        <taxon>Eukaryota</taxon>
        <taxon>Viridiplantae</taxon>
        <taxon>Streptophyta</taxon>
        <taxon>Embryophyta</taxon>
        <taxon>Tracheophyta</taxon>
        <taxon>Spermatophyta</taxon>
        <taxon>Magnoliopsida</taxon>
        <taxon>eudicotyledons</taxon>
        <taxon>Gunneridae</taxon>
        <taxon>Pentapetalae</taxon>
        <taxon>rosids</taxon>
        <taxon>fabids</taxon>
        <taxon>Fabales</taxon>
        <taxon>Fabaceae</taxon>
        <taxon>Papilionoideae</taxon>
        <taxon>50 kb inversion clade</taxon>
        <taxon>NPAAA clade</taxon>
        <taxon>indigoferoid/millettioid clade</taxon>
        <taxon>Phaseoleae</taxon>
        <taxon>Flemingia</taxon>
    </lineage>
</organism>
<dbReference type="AlphaFoldDB" id="A0ABD1M2Z2"/>
<dbReference type="InterPro" id="IPR036465">
    <property type="entry name" value="vWFA_dom_sf"/>
</dbReference>
<dbReference type="EMBL" id="JBGMDY010000006">
    <property type="protein sequence ID" value="KAL2330144.1"/>
    <property type="molecule type" value="Genomic_DNA"/>
</dbReference>
<dbReference type="Gene3D" id="3.40.50.410">
    <property type="entry name" value="von Willebrand factor, type A domain"/>
    <property type="match status" value="1"/>
</dbReference>
<evidence type="ECO:0008006" key="3">
    <source>
        <dbReference type="Google" id="ProtNLM"/>
    </source>
</evidence>
<sequence>MPKHMNLVTLPDLSGNASTEEFRMLKRSMQVVISSLGSTDYLSIVAFSDCSKRLFPLRRMTCHSQNDLAHQDEFVMHVGNLLSVVAQELKLALRSAPAKNSVVYSLSKSCTTFLASQFAVLDDFYAAEEEL</sequence>
<dbReference type="PANTHER" id="PTHR10579:SF120">
    <property type="entry name" value="CHROMATIN REGULATOR PHD FAMILY-RELATED"/>
    <property type="match status" value="1"/>
</dbReference>